<dbReference type="STRING" id="1884261.A0A5C3Q5H8"/>
<dbReference type="EMBL" id="ML178864">
    <property type="protein sequence ID" value="TFK96259.1"/>
    <property type="molecule type" value="Genomic_DNA"/>
</dbReference>
<dbReference type="AlphaFoldDB" id="A0A5C3Q5H8"/>
<dbReference type="Proteomes" id="UP000305067">
    <property type="component" value="Unassembled WGS sequence"/>
</dbReference>
<protein>
    <submittedName>
        <fullName evidence="1">Uncharacterized protein</fullName>
    </submittedName>
</protein>
<evidence type="ECO:0000313" key="2">
    <source>
        <dbReference type="Proteomes" id="UP000305067"/>
    </source>
</evidence>
<gene>
    <name evidence="1" type="ORF">BDV98DRAFT_337608</name>
</gene>
<name>A0A5C3Q5H8_9AGAR</name>
<reference evidence="1 2" key="1">
    <citation type="journal article" date="2019" name="Nat. Ecol. Evol.">
        <title>Megaphylogeny resolves global patterns of mushroom evolution.</title>
        <authorList>
            <person name="Varga T."/>
            <person name="Krizsan K."/>
            <person name="Foldi C."/>
            <person name="Dima B."/>
            <person name="Sanchez-Garcia M."/>
            <person name="Sanchez-Ramirez S."/>
            <person name="Szollosi G.J."/>
            <person name="Szarkandi J.G."/>
            <person name="Papp V."/>
            <person name="Albert L."/>
            <person name="Andreopoulos W."/>
            <person name="Angelini C."/>
            <person name="Antonin V."/>
            <person name="Barry K.W."/>
            <person name="Bougher N.L."/>
            <person name="Buchanan P."/>
            <person name="Buyck B."/>
            <person name="Bense V."/>
            <person name="Catcheside P."/>
            <person name="Chovatia M."/>
            <person name="Cooper J."/>
            <person name="Damon W."/>
            <person name="Desjardin D."/>
            <person name="Finy P."/>
            <person name="Geml J."/>
            <person name="Haridas S."/>
            <person name="Hughes K."/>
            <person name="Justo A."/>
            <person name="Karasinski D."/>
            <person name="Kautmanova I."/>
            <person name="Kiss B."/>
            <person name="Kocsube S."/>
            <person name="Kotiranta H."/>
            <person name="LaButti K.M."/>
            <person name="Lechner B.E."/>
            <person name="Liimatainen K."/>
            <person name="Lipzen A."/>
            <person name="Lukacs Z."/>
            <person name="Mihaltcheva S."/>
            <person name="Morgado L.N."/>
            <person name="Niskanen T."/>
            <person name="Noordeloos M.E."/>
            <person name="Ohm R.A."/>
            <person name="Ortiz-Santana B."/>
            <person name="Ovrebo C."/>
            <person name="Racz N."/>
            <person name="Riley R."/>
            <person name="Savchenko A."/>
            <person name="Shiryaev A."/>
            <person name="Soop K."/>
            <person name="Spirin V."/>
            <person name="Szebenyi C."/>
            <person name="Tomsovsky M."/>
            <person name="Tulloss R.E."/>
            <person name="Uehling J."/>
            <person name="Grigoriev I.V."/>
            <person name="Vagvolgyi C."/>
            <person name="Papp T."/>
            <person name="Martin F.M."/>
            <person name="Miettinen O."/>
            <person name="Hibbett D.S."/>
            <person name="Nagy L.G."/>
        </authorList>
    </citation>
    <scope>NUCLEOTIDE SEQUENCE [LARGE SCALE GENOMIC DNA]</scope>
    <source>
        <strain evidence="1 2">CBS 309.79</strain>
    </source>
</reference>
<evidence type="ECO:0000313" key="1">
    <source>
        <dbReference type="EMBL" id="TFK96259.1"/>
    </source>
</evidence>
<proteinExistence type="predicted"/>
<accession>A0A5C3Q5H8</accession>
<organism evidence="1 2">
    <name type="scientific">Pterulicium gracile</name>
    <dbReference type="NCBI Taxonomy" id="1884261"/>
    <lineage>
        <taxon>Eukaryota</taxon>
        <taxon>Fungi</taxon>
        <taxon>Dikarya</taxon>
        <taxon>Basidiomycota</taxon>
        <taxon>Agaricomycotina</taxon>
        <taxon>Agaricomycetes</taxon>
        <taxon>Agaricomycetidae</taxon>
        <taxon>Agaricales</taxon>
        <taxon>Pleurotineae</taxon>
        <taxon>Pterulaceae</taxon>
        <taxon>Pterulicium</taxon>
    </lineage>
</organism>
<keyword evidence="2" id="KW-1185">Reference proteome</keyword>
<sequence length="66" mass="7182">MTPITYDPTYGALSPLWAATSQETANLNGEASYLVPWGMVGRALGESKDPALGKKLWDWCKANIQP</sequence>
<dbReference type="OrthoDB" id="191139at2759"/>